<evidence type="ECO:0000313" key="2">
    <source>
        <dbReference type="Proteomes" id="UP000323917"/>
    </source>
</evidence>
<dbReference type="Proteomes" id="UP000323917">
    <property type="component" value="Chromosome"/>
</dbReference>
<name>A0A5B9Q3C1_9BACT</name>
<keyword evidence="2" id="KW-1185">Reference proteome</keyword>
<dbReference type="KEGG" id="bgok:Pr1d_07310"/>
<sequence length="56" mass="6396">MLGVLSSRRRKAMVGRPLAHHRLSATAITKINFNLQEVHHGYANRRTTNEEKMLAL</sequence>
<dbReference type="AlphaFoldDB" id="A0A5B9Q3C1"/>
<proteinExistence type="predicted"/>
<accession>A0A5B9Q3C1</accession>
<gene>
    <name evidence="1" type="ORF">Pr1d_07310</name>
</gene>
<evidence type="ECO:0000313" key="1">
    <source>
        <dbReference type="EMBL" id="QEG33467.1"/>
    </source>
</evidence>
<protein>
    <submittedName>
        <fullName evidence="1">Uncharacterized protein</fullName>
    </submittedName>
</protein>
<organism evidence="1 2">
    <name type="scientific">Bythopirellula goksoeyrii</name>
    <dbReference type="NCBI Taxonomy" id="1400387"/>
    <lineage>
        <taxon>Bacteria</taxon>
        <taxon>Pseudomonadati</taxon>
        <taxon>Planctomycetota</taxon>
        <taxon>Planctomycetia</taxon>
        <taxon>Pirellulales</taxon>
        <taxon>Lacipirellulaceae</taxon>
        <taxon>Bythopirellula</taxon>
    </lineage>
</organism>
<dbReference type="EMBL" id="CP042913">
    <property type="protein sequence ID" value="QEG33467.1"/>
    <property type="molecule type" value="Genomic_DNA"/>
</dbReference>
<reference evidence="1 2" key="1">
    <citation type="submission" date="2019-08" db="EMBL/GenBank/DDBJ databases">
        <title>Deep-cultivation of Planctomycetes and their phenomic and genomic characterization uncovers novel biology.</title>
        <authorList>
            <person name="Wiegand S."/>
            <person name="Jogler M."/>
            <person name="Boedeker C."/>
            <person name="Pinto D."/>
            <person name="Vollmers J."/>
            <person name="Rivas-Marin E."/>
            <person name="Kohn T."/>
            <person name="Peeters S.H."/>
            <person name="Heuer A."/>
            <person name="Rast P."/>
            <person name="Oberbeckmann S."/>
            <person name="Bunk B."/>
            <person name="Jeske O."/>
            <person name="Meyerdierks A."/>
            <person name="Storesund J.E."/>
            <person name="Kallscheuer N."/>
            <person name="Luecker S."/>
            <person name="Lage O.M."/>
            <person name="Pohl T."/>
            <person name="Merkel B.J."/>
            <person name="Hornburger P."/>
            <person name="Mueller R.-W."/>
            <person name="Bruemmer F."/>
            <person name="Labrenz M."/>
            <person name="Spormann A.M."/>
            <person name="Op den Camp H."/>
            <person name="Overmann J."/>
            <person name="Amann R."/>
            <person name="Jetten M.S.M."/>
            <person name="Mascher T."/>
            <person name="Medema M.H."/>
            <person name="Devos D.P."/>
            <person name="Kaster A.-K."/>
            <person name="Ovreas L."/>
            <person name="Rohde M."/>
            <person name="Galperin M.Y."/>
            <person name="Jogler C."/>
        </authorList>
    </citation>
    <scope>NUCLEOTIDE SEQUENCE [LARGE SCALE GENOMIC DNA]</scope>
    <source>
        <strain evidence="1 2">Pr1d</strain>
    </source>
</reference>